<protein>
    <submittedName>
        <fullName evidence="15">Putative C-14 sterol reductase</fullName>
    </submittedName>
</protein>
<dbReference type="AlphaFoldDB" id="A0A1X0NRH6"/>
<keyword evidence="17" id="KW-1185">Reference proteome</keyword>
<evidence type="ECO:0000256" key="5">
    <source>
        <dbReference type="ARBA" id="ARBA00022955"/>
    </source>
</evidence>
<evidence type="ECO:0000256" key="2">
    <source>
        <dbReference type="ARBA" id="ARBA00005402"/>
    </source>
</evidence>
<sequence>MPRKTRSRTPARSRSRRRSASRKRSETPPPRQRRTKPLNPRTMEYEWGGPVGAFGMVFFLPAIVLVLNTLCSESMCSVEGVYELPDLLYNTIMASIPQLPLALGIEVAWLFLHAVLYVLPIGKRVEGMKLRNGETLVYNINAVYVFILIHAVIGALHYHGLIHLAVIADMFVPLMIASIIISAVMSIILYLASFRSASVLLSTGGNTGNPVYDFWIGRELNPRTFSLDWKFMCELRPGLIGWSLLNWAFVVKSMETGTYTPSILIIAVLESLYVFDGLLLEAGNLTMMDIVHDGFGFMLCFGDLSWVPFTYTLKTKFLAYHPLNLSPTYVACCCLLALTGYIIFRGSNSQKNKFRQNPRDPSVAHLKVLRTSRGKSLLISGYWGVCRHPNYVGDWLMTLAWSALTGTTALLPYYQPVYFAALLMHRQLRDERQMEEKYGEADWRKFCGIVQYRLIPFIY</sequence>
<feature type="transmembrane region" description="Helical" evidence="14">
    <location>
        <begin position="170"/>
        <end position="192"/>
    </location>
</feature>
<organism evidence="15 17">
    <name type="scientific">Trypanosoma theileri</name>
    <dbReference type="NCBI Taxonomy" id="67003"/>
    <lineage>
        <taxon>Eukaryota</taxon>
        <taxon>Discoba</taxon>
        <taxon>Euglenozoa</taxon>
        <taxon>Kinetoplastea</taxon>
        <taxon>Metakinetoplastina</taxon>
        <taxon>Trypanosomatida</taxon>
        <taxon>Trypanosomatidae</taxon>
        <taxon>Trypanosoma</taxon>
    </lineage>
</organism>
<feature type="region of interest" description="Disordered" evidence="13">
    <location>
        <begin position="1"/>
        <end position="43"/>
    </location>
</feature>
<feature type="transmembrane region" description="Helical" evidence="14">
    <location>
        <begin position="140"/>
        <end position="158"/>
    </location>
</feature>
<proteinExistence type="inferred from homology"/>
<evidence type="ECO:0000313" key="17">
    <source>
        <dbReference type="Proteomes" id="UP000192257"/>
    </source>
</evidence>
<dbReference type="GO" id="GO:0050613">
    <property type="term" value="F:Delta14-sterol reductase activity"/>
    <property type="evidence" value="ECO:0007669"/>
    <property type="project" value="TreeGrafter"/>
</dbReference>
<keyword evidence="7" id="KW-0560">Oxidoreductase</keyword>
<keyword evidence="5" id="KW-0752">Steroid biosynthesis</keyword>
<dbReference type="PROSITE" id="PS01017">
    <property type="entry name" value="STEROL_REDUCT_1"/>
    <property type="match status" value="1"/>
</dbReference>
<dbReference type="InterPro" id="IPR018083">
    <property type="entry name" value="Sterol_reductase_CS"/>
</dbReference>
<dbReference type="VEuPathDB" id="TriTrypDB:TM35_000221030"/>
<reference evidence="15 17" key="1">
    <citation type="submission" date="2017-03" db="EMBL/GenBank/DDBJ databases">
        <title>An alternative strategy for trypanosome survival in the mammalian bloodstream revealed through genome and transcriptome analysis of the ubiquitous bovine parasite Trypanosoma (Megatrypanum) theileri.</title>
        <authorList>
            <person name="Kelly S."/>
            <person name="Ivens A."/>
            <person name="Mott A."/>
            <person name="O'Neill E."/>
            <person name="Emms D."/>
            <person name="Macleod O."/>
            <person name="Voorheis P."/>
            <person name="Matthews J."/>
            <person name="Matthews K."/>
            <person name="Carrington M."/>
        </authorList>
    </citation>
    <scope>NUCLEOTIDE SEQUENCE [LARGE SCALE GENOMIC DNA]</scope>
    <source>
        <strain evidence="15">Edinburgh</strain>
    </source>
</reference>
<evidence type="ECO:0000256" key="9">
    <source>
        <dbReference type="ARBA" id="ARBA00023098"/>
    </source>
</evidence>
<dbReference type="PANTHER" id="PTHR21257:SF52">
    <property type="entry name" value="DELTA(14)-STEROL REDUCTASE TM7SF2"/>
    <property type="match status" value="1"/>
</dbReference>
<dbReference type="Gene3D" id="1.20.120.1630">
    <property type="match status" value="1"/>
</dbReference>
<dbReference type="GO" id="GO:0016126">
    <property type="term" value="P:sterol biosynthetic process"/>
    <property type="evidence" value="ECO:0007669"/>
    <property type="project" value="UniProtKB-KW"/>
</dbReference>
<evidence type="ECO:0000256" key="3">
    <source>
        <dbReference type="ARBA" id="ARBA00022516"/>
    </source>
</evidence>
<evidence type="ECO:0000256" key="8">
    <source>
        <dbReference type="ARBA" id="ARBA00023011"/>
    </source>
</evidence>
<dbReference type="OrthoDB" id="5326588at2759"/>
<evidence type="ECO:0000256" key="10">
    <source>
        <dbReference type="ARBA" id="ARBA00023136"/>
    </source>
</evidence>
<keyword evidence="11" id="KW-1207">Sterol metabolism</keyword>
<evidence type="ECO:0000256" key="11">
    <source>
        <dbReference type="ARBA" id="ARBA00023166"/>
    </source>
</evidence>
<keyword evidence="8" id="KW-0756">Sterol biosynthesis</keyword>
<keyword evidence="6 14" id="KW-1133">Transmembrane helix</keyword>
<dbReference type="InterPro" id="IPR001171">
    <property type="entry name" value="ERG24_DHCR-like"/>
</dbReference>
<feature type="transmembrane region" description="Helical" evidence="14">
    <location>
        <begin position="295"/>
        <end position="313"/>
    </location>
</feature>
<evidence type="ECO:0000256" key="7">
    <source>
        <dbReference type="ARBA" id="ARBA00023002"/>
    </source>
</evidence>
<comment type="similarity">
    <text evidence="2">Belongs to the ERG4/ERG24 family.</text>
</comment>
<evidence type="ECO:0000256" key="12">
    <source>
        <dbReference type="ARBA" id="ARBA00023221"/>
    </source>
</evidence>
<name>A0A1X0NRH6_9TRYP</name>
<feature type="transmembrane region" description="Helical" evidence="14">
    <location>
        <begin position="399"/>
        <end position="424"/>
    </location>
</feature>
<evidence type="ECO:0000256" key="13">
    <source>
        <dbReference type="SAM" id="MobiDB-lite"/>
    </source>
</evidence>
<dbReference type="Pfam" id="PF01222">
    <property type="entry name" value="ERG4_ERG24"/>
    <property type="match status" value="1"/>
</dbReference>
<dbReference type="VEuPathDB" id="TriTrypDB:TM35_000171010"/>
<evidence type="ECO:0000256" key="14">
    <source>
        <dbReference type="SAM" id="Phobius"/>
    </source>
</evidence>
<keyword evidence="10 14" id="KW-0472">Membrane</keyword>
<feature type="transmembrane region" description="Helical" evidence="14">
    <location>
        <begin position="325"/>
        <end position="344"/>
    </location>
</feature>
<keyword evidence="9" id="KW-0443">Lipid metabolism</keyword>
<evidence type="ECO:0000256" key="1">
    <source>
        <dbReference type="ARBA" id="ARBA00004141"/>
    </source>
</evidence>
<feature type="compositionally biased region" description="Basic residues" evidence="13">
    <location>
        <begin position="1"/>
        <end position="22"/>
    </location>
</feature>
<dbReference type="STRING" id="67003.A0A1X0NRH6"/>
<dbReference type="EMBL" id="NBCO01000017">
    <property type="protein sequence ID" value="ORC88229.1"/>
    <property type="molecule type" value="Genomic_DNA"/>
</dbReference>
<evidence type="ECO:0000256" key="4">
    <source>
        <dbReference type="ARBA" id="ARBA00022692"/>
    </source>
</evidence>
<evidence type="ECO:0000313" key="15">
    <source>
        <dbReference type="EMBL" id="ORC87304.1"/>
    </source>
</evidence>
<keyword evidence="3" id="KW-0444">Lipid biosynthesis</keyword>
<evidence type="ECO:0000313" key="16">
    <source>
        <dbReference type="EMBL" id="ORC88229.1"/>
    </source>
</evidence>
<keyword evidence="12" id="KW-0753">Steroid metabolism</keyword>
<dbReference type="FunFam" id="1.20.120.1630:FF:000013">
    <property type="entry name" value="Lamin-B receptor-like Protein"/>
    <property type="match status" value="1"/>
</dbReference>
<dbReference type="PANTHER" id="PTHR21257">
    <property type="entry name" value="DELTA(14)-STEROL REDUCTASE"/>
    <property type="match status" value="1"/>
</dbReference>
<feature type="transmembrane region" description="Helical" evidence="14">
    <location>
        <begin position="96"/>
        <end position="119"/>
    </location>
</feature>
<comment type="subcellular location">
    <subcellularLocation>
        <location evidence="1">Membrane</location>
        <topology evidence="1">Multi-pass membrane protein</topology>
    </subcellularLocation>
</comment>
<dbReference type="Proteomes" id="UP000192257">
    <property type="component" value="Unassembled WGS sequence"/>
</dbReference>
<keyword evidence="4 14" id="KW-0812">Transmembrane</keyword>
<dbReference type="GO" id="GO:0005789">
    <property type="term" value="C:endoplasmic reticulum membrane"/>
    <property type="evidence" value="ECO:0007669"/>
    <property type="project" value="TreeGrafter"/>
</dbReference>
<dbReference type="RefSeq" id="XP_028882295.1">
    <property type="nucleotide sequence ID" value="XM_029026180.1"/>
</dbReference>
<gene>
    <name evidence="16" type="ORF">TM35_000171010</name>
    <name evidence="15" type="ORF">TM35_000221030</name>
</gene>
<dbReference type="EMBL" id="NBCO01000022">
    <property type="protein sequence ID" value="ORC87304.1"/>
    <property type="molecule type" value="Genomic_DNA"/>
</dbReference>
<feature type="transmembrane region" description="Helical" evidence="14">
    <location>
        <begin position="256"/>
        <end position="275"/>
    </location>
</feature>
<accession>A0A1X0NRH6</accession>
<dbReference type="GeneID" id="39985960"/>
<comment type="caution">
    <text evidence="15">The sequence shown here is derived from an EMBL/GenBank/DDBJ whole genome shotgun (WGS) entry which is preliminary data.</text>
</comment>
<evidence type="ECO:0000256" key="6">
    <source>
        <dbReference type="ARBA" id="ARBA00022989"/>
    </source>
</evidence>